<dbReference type="InterPro" id="IPR011989">
    <property type="entry name" value="ARM-like"/>
</dbReference>
<dbReference type="OrthoDB" id="10057956at2759"/>
<dbReference type="Gene3D" id="1.25.10.10">
    <property type="entry name" value="Leucine-rich Repeat Variant"/>
    <property type="match status" value="1"/>
</dbReference>
<comment type="similarity">
    <text evidence="3">Belongs to the BRAT1 family.</text>
</comment>
<evidence type="ECO:0000256" key="3">
    <source>
        <dbReference type="ARBA" id="ARBA00061308"/>
    </source>
</evidence>
<dbReference type="AlphaFoldDB" id="A0A6J2JUP9"/>
<dbReference type="GO" id="GO:0005737">
    <property type="term" value="C:cytoplasm"/>
    <property type="evidence" value="ECO:0007669"/>
    <property type="project" value="UniProtKB-SubCell"/>
</dbReference>
<dbReference type="KEGG" id="bman:114245384"/>
<dbReference type="PANTHER" id="PTHR21331:SF2">
    <property type="entry name" value="BRCA1-ASSOCIATED ATM ACTIVATOR 1"/>
    <property type="match status" value="1"/>
</dbReference>
<dbReference type="InterPro" id="IPR038904">
    <property type="entry name" value="BRAT1"/>
</dbReference>
<evidence type="ECO:0000256" key="2">
    <source>
        <dbReference type="ARBA" id="ARBA00022490"/>
    </source>
</evidence>
<dbReference type="PANTHER" id="PTHR21331">
    <property type="entry name" value="BRCA1-ASSOCIATED ATM ACTIVATOR 1"/>
    <property type="match status" value="1"/>
</dbReference>
<accession>A0A6J2JUP9</accession>
<sequence length="947" mass="108079">MEECRVQNKLKLLFEKLLEPNYVLNSYYADGLINKLTNASTDPEISFLGSLPFLTNLLLEAINKSENAHVSAKVFLTRVLGIVCKTELNFTKFNCPQGDIILQELKRINSPNINPSLRVAFTEVALAIVNHSSGVSWLLETGVWKEILSLVNEKTTIFVIRQAYKFAAEFVWKLNDLRDVNSIKEVISYIIRPVSEEDYMGMKVLTSDDVEEKCKSLEPMANMLIAIISKDNRLEQPTLLLSMIVKEFKISHYLYVVIDRIHHDETSLLLSKVIFWVAIVKIFLEKPAKPGVEYVREDFRDLGIVFFNAVQFFMSRRNASCVISFSAFCTVIWKIVFGDKTVEKYGKEHGTRQINLRSQSLFMCIVPILVFIKLGKPPSEATRENINDYIVTLLNSSCESTARISFALRDLILELDTMPLIVQSVKKLTCLKHRLNDEQANLVFQALFYALRDYDPIDDFGDVKPDYSSVENQDNVFVMTYVLDIVLFLVKNHNINWHESIEVLCLYSVVYNILKKPNLTVKFVVTALNVITVTIKKFLPPNLSLLLESKPGSTMHELGKLIYMKLNDLHWEVRDSALELLHVITEISFIKFPPFQKQIIQDKLINVAATVAFNDYEAYVQVSALKCIGAASKVNAIWELLTAEFPTIQEQTVSILRNNPEGIVRKEACNVLCDLYQNLKISPNFKQVIYEHMVSSAICDFHWEVQLSALRFWKIVLESLLTDQGMLDGVFPPVTFSRQSRKIVTLNETEIQRRLFQILNELSSKGCLTVLVKLLHDDTESEIMESALNICDELLEILNKHKVPESLNARPGDPQSIDELLSTIKEESDSNSNSEEMADVDTATASDSVIDGILKADDINLLANIYERHMSLQTEVQIPEKQLKPKIKLLQLVTPSLFVNYLKSKDFKQVIKEKRRWSEGIRSISSLLDDVLGMYDVDDEINSLDCY</sequence>
<reference evidence="5" key="1">
    <citation type="submission" date="2025-08" db="UniProtKB">
        <authorList>
            <consortium name="RefSeq"/>
        </authorList>
    </citation>
    <scope>IDENTIFICATION</scope>
    <source>
        <tissue evidence="5">Silk gland</tissue>
    </source>
</reference>
<dbReference type="GO" id="GO:0008283">
    <property type="term" value="P:cell population proliferation"/>
    <property type="evidence" value="ECO:0007669"/>
    <property type="project" value="InterPro"/>
</dbReference>
<organism evidence="4 5">
    <name type="scientific">Bombyx mandarina</name>
    <name type="common">Wild silk moth</name>
    <name type="synonym">Wild silkworm</name>
    <dbReference type="NCBI Taxonomy" id="7092"/>
    <lineage>
        <taxon>Eukaryota</taxon>
        <taxon>Metazoa</taxon>
        <taxon>Ecdysozoa</taxon>
        <taxon>Arthropoda</taxon>
        <taxon>Hexapoda</taxon>
        <taxon>Insecta</taxon>
        <taxon>Pterygota</taxon>
        <taxon>Neoptera</taxon>
        <taxon>Endopterygota</taxon>
        <taxon>Lepidoptera</taxon>
        <taxon>Glossata</taxon>
        <taxon>Ditrysia</taxon>
        <taxon>Bombycoidea</taxon>
        <taxon>Bombycidae</taxon>
        <taxon>Bombycinae</taxon>
        <taxon>Bombyx</taxon>
    </lineage>
</organism>
<evidence type="ECO:0000313" key="4">
    <source>
        <dbReference type="Proteomes" id="UP000504629"/>
    </source>
</evidence>
<name>A0A6J2JUP9_BOMMA</name>
<protein>
    <submittedName>
        <fullName evidence="5">Uncharacterized protein LOC114245384</fullName>
    </submittedName>
</protein>
<keyword evidence="2" id="KW-0963">Cytoplasm</keyword>
<proteinExistence type="inferred from homology"/>
<evidence type="ECO:0000313" key="5">
    <source>
        <dbReference type="RefSeq" id="XP_028033330.1"/>
    </source>
</evidence>
<dbReference type="GeneID" id="114245384"/>
<dbReference type="GO" id="GO:0005634">
    <property type="term" value="C:nucleus"/>
    <property type="evidence" value="ECO:0007669"/>
    <property type="project" value="TreeGrafter"/>
</dbReference>
<gene>
    <name evidence="5" type="primary">LOC114245384</name>
</gene>
<evidence type="ECO:0000256" key="1">
    <source>
        <dbReference type="ARBA" id="ARBA00004496"/>
    </source>
</evidence>
<dbReference type="SUPFAM" id="SSF48371">
    <property type="entry name" value="ARM repeat"/>
    <property type="match status" value="1"/>
</dbReference>
<keyword evidence="4" id="KW-1185">Reference proteome</keyword>
<dbReference type="InterPro" id="IPR016024">
    <property type="entry name" value="ARM-type_fold"/>
</dbReference>
<comment type="subcellular location">
    <subcellularLocation>
        <location evidence="1">Cytoplasm</location>
    </subcellularLocation>
</comment>
<dbReference type="Proteomes" id="UP000504629">
    <property type="component" value="Unplaced"/>
</dbReference>
<dbReference type="RefSeq" id="XP_028033330.1">
    <property type="nucleotide sequence ID" value="XM_028177529.1"/>
</dbReference>
<dbReference type="GO" id="GO:0006974">
    <property type="term" value="P:DNA damage response"/>
    <property type="evidence" value="ECO:0007669"/>
    <property type="project" value="InterPro"/>
</dbReference>